<proteinExistence type="predicted"/>
<evidence type="ECO:0000313" key="4">
    <source>
        <dbReference type="Proteomes" id="UP000660021"/>
    </source>
</evidence>
<sequence>MPDWAQIISDALDILKFDGAVQDTLAELRGKWGAQVPALLDERFDAIGIQYMKLPHEKGAAALGQELSAFGWALYNLDDEDEYLFALIPEEERSEWERYCKKQGQYCHLMKQQGRKWGDHAKEQDPGKLMPCEEYILQDEYDYFFNSLAGDFAAGKWKNQDEEEWKSGCVADLRHRPPQVIRSHSLPHLGCLTYSPEHELYAASRAAGSGTIGRALLSKNPATLNWAEPSPIGYDGPPQTLCWADHSLWVGDPTNATRIELTDRGTCQDVKNWTLPEDGWSTKYHCGITTDGLGRVYFSNEWYKGQIYRWENGKVTKHTFSLDGYDHLSEAVPVPGTGRITMIHAVSGKGRMEECLLELDMDTGRCRIAPLPGMGEGLKLRWFTGDWLLVQGNGEILSDDFAQLINRNTREVLRIRPGMFGGEKMQHIGMLTDGTVVIVTRRDMVGPVFRYPIDFWGFLRSANKRKKLEPWREYGEAYPNLPIFLPPKATERKIILKKDSLTILGSVFTPPFTLSQLAEKLGPARIVLQNGTRKSPLTGRENPYTQALALWDELGLQGWLDEDEQTIKTLGVRVAAQGEYAVRQTFDGAVWIGSKDYREAKWKDFGGVAHTLKLGGFTVYTRLPGPVPEEQSAQKAKLEALSAMVQISWKGPEKQAANARKYKLSKPTEPVLTFTSFNFKLAVMEVLMYEKCLLAPKLDAHEFAREYSRRKIDIDAEGDKPIPEIRKWLEKYPVPEQLARSVTEIEMDGGNEIYTQLCPFWDGEDGAFDLNTITEAELRQFPNLKHITLMSSKPEQVLPVLERCSIKVDLL</sequence>
<evidence type="ECO:0000313" key="3">
    <source>
        <dbReference type="EMBL" id="MBC5730488.1"/>
    </source>
</evidence>
<feature type="domain" description="DUF6892" evidence="1">
    <location>
        <begin position="672"/>
        <end position="808"/>
    </location>
</feature>
<dbReference type="InterPro" id="IPR056640">
    <property type="entry name" value="DUF7738"/>
</dbReference>
<dbReference type="Proteomes" id="UP000660021">
    <property type="component" value="Unassembled WGS sequence"/>
</dbReference>
<dbReference type="Pfam" id="PF24880">
    <property type="entry name" value="DUF7738"/>
    <property type="match status" value="1"/>
</dbReference>
<dbReference type="InterPro" id="IPR054187">
    <property type="entry name" value="DUF6892"/>
</dbReference>
<dbReference type="SUPFAM" id="SSF101898">
    <property type="entry name" value="NHL repeat"/>
    <property type="match status" value="1"/>
</dbReference>
<evidence type="ECO:0000259" key="1">
    <source>
        <dbReference type="Pfam" id="PF21832"/>
    </source>
</evidence>
<accession>A0ABR7HSL2</accession>
<keyword evidence="4" id="KW-1185">Reference proteome</keyword>
<protein>
    <submittedName>
        <fullName evidence="3">Uncharacterized protein</fullName>
    </submittedName>
</protein>
<dbReference type="EMBL" id="JACOPR010000003">
    <property type="protein sequence ID" value="MBC5730488.1"/>
    <property type="molecule type" value="Genomic_DNA"/>
</dbReference>
<comment type="caution">
    <text evidence="3">The sequence shown here is derived from an EMBL/GenBank/DDBJ whole genome shotgun (WGS) entry which is preliminary data.</text>
</comment>
<dbReference type="Pfam" id="PF21832">
    <property type="entry name" value="DUF6892"/>
    <property type="match status" value="1"/>
</dbReference>
<organism evidence="3 4">
    <name type="scientific">Pseudoflavonifractor hominis</name>
    <dbReference type="NCBI Taxonomy" id="2763059"/>
    <lineage>
        <taxon>Bacteria</taxon>
        <taxon>Bacillati</taxon>
        <taxon>Bacillota</taxon>
        <taxon>Clostridia</taxon>
        <taxon>Eubacteriales</taxon>
        <taxon>Oscillospiraceae</taxon>
        <taxon>Pseudoflavonifractor</taxon>
    </lineage>
</organism>
<name>A0ABR7HSL2_9FIRM</name>
<feature type="domain" description="DUF7738" evidence="2">
    <location>
        <begin position="493"/>
        <end position="603"/>
    </location>
</feature>
<gene>
    <name evidence="3" type="ORF">H8S34_06530</name>
</gene>
<evidence type="ECO:0000259" key="2">
    <source>
        <dbReference type="Pfam" id="PF24880"/>
    </source>
</evidence>
<reference evidence="3 4" key="1">
    <citation type="submission" date="2020-08" db="EMBL/GenBank/DDBJ databases">
        <title>Genome public.</title>
        <authorList>
            <person name="Liu C."/>
            <person name="Sun Q."/>
        </authorList>
    </citation>
    <scope>NUCLEOTIDE SEQUENCE [LARGE SCALE GENOMIC DNA]</scope>
    <source>
        <strain evidence="3 4">New-38</strain>
    </source>
</reference>